<dbReference type="VEuPathDB" id="FungiDB:SDRG_03041"/>
<dbReference type="PIRSF" id="PIRSF000654">
    <property type="entry name" value="Integrin-linked_kinase"/>
    <property type="match status" value="1"/>
</dbReference>
<dbReference type="InterPro" id="IPR011009">
    <property type="entry name" value="Kinase-like_dom_sf"/>
</dbReference>
<dbReference type="OrthoDB" id="339325at2759"/>
<dbReference type="Gene3D" id="1.10.510.10">
    <property type="entry name" value="Transferase(Phosphotransferase) domain 1"/>
    <property type="match status" value="1"/>
</dbReference>
<evidence type="ECO:0000256" key="1">
    <source>
        <dbReference type="PROSITE-ProRule" id="PRU10141"/>
    </source>
</evidence>
<dbReference type="GeneID" id="19943768"/>
<dbReference type="Proteomes" id="UP000030762">
    <property type="component" value="Unassembled WGS sequence"/>
</dbReference>
<evidence type="ECO:0000313" key="4">
    <source>
        <dbReference type="Proteomes" id="UP000030762"/>
    </source>
</evidence>
<protein>
    <submittedName>
        <fullName evidence="3">TKL/DRK protein kinase</fullName>
    </submittedName>
</protein>
<dbReference type="SUPFAM" id="SSF56112">
    <property type="entry name" value="Protein kinase-like (PK-like)"/>
    <property type="match status" value="1"/>
</dbReference>
<name>T0S3I6_SAPDV</name>
<keyword evidence="1" id="KW-0067">ATP-binding</keyword>
<proteinExistence type="predicted"/>
<dbReference type="Pfam" id="PF07714">
    <property type="entry name" value="PK_Tyr_Ser-Thr"/>
    <property type="match status" value="1"/>
</dbReference>
<evidence type="ECO:0000313" key="3">
    <source>
        <dbReference type="EMBL" id="EQC39608.1"/>
    </source>
</evidence>
<keyword evidence="1" id="KW-0547">Nucleotide-binding</keyword>
<dbReference type="InterPro" id="IPR001245">
    <property type="entry name" value="Ser-Thr/Tyr_kinase_cat_dom"/>
</dbReference>
<dbReference type="GO" id="GO:0005524">
    <property type="term" value="F:ATP binding"/>
    <property type="evidence" value="ECO:0007669"/>
    <property type="project" value="UniProtKB-UniRule"/>
</dbReference>
<accession>T0S3I6</accession>
<dbReference type="PANTHER" id="PTHR44329">
    <property type="entry name" value="SERINE/THREONINE-PROTEIN KINASE TNNI3K-RELATED"/>
    <property type="match status" value="1"/>
</dbReference>
<gene>
    <name evidence="3" type="ORF">SDRG_03041</name>
</gene>
<dbReference type="OMA" id="MKWAELM"/>
<sequence>MGCWLSRCLPDGTMTANLEEELYEDVGVRETQAPAVVFGHASLLTADEVSCGPAIGKGESGVVYKASYRGSTVVVKRLAMPPPNAAKPSSRETISAALEMEASRMSSLRHPNTVLFMGAYLNKNQFCIVSEYCTRGSLFDVLHEKRNSHGSGRNGSDPLHVAALPWSLRCRLALGAARGLLYLHSADPPLVHGQLKSSNILIDDSWNAKLADFGTRRVAQAVSAHTKHGNRSIMPRWTAPELLKHGEDYVWHGPKPQAVDIYSFGIIMWELAMFELPFDDCTNFREVRTNVLSGQRPSVKPGACPMKWAELMTKCWTHNASRRPSAAEIVSVLEDLSRSELVEKKHSSQSKANSRRARNV</sequence>
<dbReference type="PROSITE" id="PS50011">
    <property type="entry name" value="PROTEIN_KINASE_DOM"/>
    <property type="match status" value="1"/>
</dbReference>
<reference evidence="3 4" key="1">
    <citation type="submission" date="2012-04" db="EMBL/GenBank/DDBJ databases">
        <title>The Genome Sequence of Saprolegnia declina VS20.</title>
        <authorList>
            <consortium name="The Broad Institute Genome Sequencing Platform"/>
            <person name="Russ C."/>
            <person name="Nusbaum C."/>
            <person name="Tyler B."/>
            <person name="van West P."/>
            <person name="Dieguez-Uribeondo J."/>
            <person name="de Bruijn I."/>
            <person name="Tripathy S."/>
            <person name="Jiang R."/>
            <person name="Young S.K."/>
            <person name="Zeng Q."/>
            <person name="Gargeya S."/>
            <person name="Fitzgerald M."/>
            <person name="Haas B."/>
            <person name="Abouelleil A."/>
            <person name="Alvarado L."/>
            <person name="Arachchi H.M."/>
            <person name="Berlin A."/>
            <person name="Chapman S.B."/>
            <person name="Goldberg J."/>
            <person name="Griggs A."/>
            <person name="Gujja S."/>
            <person name="Hansen M."/>
            <person name="Howarth C."/>
            <person name="Imamovic A."/>
            <person name="Larimer J."/>
            <person name="McCowen C."/>
            <person name="Montmayeur A."/>
            <person name="Murphy C."/>
            <person name="Neiman D."/>
            <person name="Pearson M."/>
            <person name="Priest M."/>
            <person name="Roberts A."/>
            <person name="Saif S."/>
            <person name="Shea T."/>
            <person name="Sisk P."/>
            <person name="Sykes S."/>
            <person name="Wortman J."/>
            <person name="Nusbaum C."/>
            <person name="Birren B."/>
        </authorList>
    </citation>
    <scope>NUCLEOTIDE SEQUENCE [LARGE SCALE GENOMIC DNA]</scope>
    <source>
        <strain evidence="3 4">VS20</strain>
    </source>
</reference>
<keyword evidence="4" id="KW-1185">Reference proteome</keyword>
<feature type="domain" description="Protein kinase" evidence="2">
    <location>
        <begin position="49"/>
        <end position="342"/>
    </location>
</feature>
<dbReference type="STRING" id="1156394.T0S3I6"/>
<feature type="binding site" evidence="1">
    <location>
        <position position="76"/>
    </location>
    <ligand>
        <name>ATP</name>
        <dbReference type="ChEBI" id="CHEBI:30616"/>
    </ligand>
</feature>
<organism evidence="3 4">
    <name type="scientific">Saprolegnia diclina (strain VS20)</name>
    <dbReference type="NCBI Taxonomy" id="1156394"/>
    <lineage>
        <taxon>Eukaryota</taxon>
        <taxon>Sar</taxon>
        <taxon>Stramenopiles</taxon>
        <taxon>Oomycota</taxon>
        <taxon>Saprolegniomycetes</taxon>
        <taxon>Saprolegniales</taxon>
        <taxon>Saprolegniaceae</taxon>
        <taxon>Saprolegnia</taxon>
    </lineage>
</organism>
<dbReference type="PRINTS" id="PR00109">
    <property type="entry name" value="TYRKINASE"/>
</dbReference>
<dbReference type="InterPro" id="IPR000719">
    <property type="entry name" value="Prot_kinase_dom"/>
</dbReference>
<dbReference type="EMBL" id="JH767138">
    <property type="protein sequence ID" value="EQC39608.1"/>
    <property type="molecule type" value="Genomic_DNA"/>
</dbReference>
<evidence type="ECO:0000259" key="2">
    <source>
        <dbReference type="PROSITE" id="PS50011"/>
    </source>
</evidence>
<dbReference type="AlphaFoldDB" id="T0S3I6"/>
<keyword evidence="3" id="KW-0418">Kinase</keyword>
<dbReference type="eggNOG" id="KOG0192">
    <property type="taxonomic scope" value="Eukaryota"/>
</dbReference>
<dbReference type="InterPro" id="IPR051681">
    <property type="entry name" value="Ser/Thr_Kinases-Pseudokinases"/>
</dbReference>
<dbReference type="CDD" id="cd13999">
    <property type="entry name" value="STKc_MAP3K-like"/>
    <property type="match status" value="1"/>
</dbReference>
<dbReference type="InterPro" id="IPR017441">
    <property type="entry name" value="Protein_kinase_ATP_BS"/>
</dbReference>
<keyword evidence="3" id="KW-0808">Transferase</keyword>
<dbReference type="PROSITE" id="PS00107">
    <property type="entry name" value="PROTEIN_KINASE_ATP"/>
    <property type="match status" value="1"/>
</dbReference>
<dbReference type="InParanoid" id="T0S3I6"/>
<dbReference type="RefSeq" id="XP_008606880.1">
    <property type="nucleotide sequence ID" value="XM_008608658.1"/>
</dbReference>
<dbReference type="GO" id="GO:0004674">
    <property type="term" value="F:protein serine/threonine kinase activity"/>
    <property type="evidence" value="ECO:0007669"/>
    <property type="project" value="TreeGrafter"/>
</dbReference>